<evidence type="ECO:0000256" key="8">
    <source>
        <dbReference type="ARBA" id="ARBA00022968"/>
    </source>
</evidence>
<keyword evidence="10" id="KW-0520">NAD</keyword>
<dbReference type="GO" id="GO:0033320">
    <property type="term" value="P:UDP-D-xylose biosynthetic process"/>
    <property type="evidence" value="ECO:0007669"/>
    <property type="project" value="UniProtKB-UniPathway"/>
</dbReference>
<protein>
    <recommendedName>
        <fullName evidence="5">UDP-glucuronate decarboxylase</fullName>
        <ecNumber evidence="5">4.1.1.35</ecNumber>
    </recommendedName>
</protein>
<evidence type="ECO:0000256" key="4">
    <source>
        <dbReference type="ARBA" id="ARBA00007505"/>
    </source>
</evidence>
<reference evidence="16 17" key="1">
    <citation type="submission" date="2018-06" db="EMBL/GenBank/DDBJ databases">
        <title>Genomic Encyclopedia of Archaeal and Bacterial Type Strains, Phase II (KMG-II): from individual species to whole genera.</title>
        <authorList>
            <person name="Goeker M."/>
        </authorList>
    </citation>
    <scope>NUCLEOTIDE SEQUENCE [LARGE SCALE GENOMIC DNA]</scope>
    <source>
        <strain evidence="16 17">DSM 29821</strain>
    </source>
</reference>
<dbReference type="GO" id="GO:0070403">
    <property type="term" value="F:NAD+ binding"/>
    <property type="evidence" value="ECO:0007669"/>
    <property type="project" value="InterPro"/>
</dbReference>
<evidence type="ECO:0000256" key="5">
    <source>
        <dbReference type="ARBA" id="ARBA00012290"/>
    </source>
</evidence>
<dbReference type="RefSeq" id="WP_111590064.1">
    <property type="nucleotide sequence ID" value="NZ_QLMA01000001.1"/>
</dbReference>
<keyword evidence="11" id="KW-0333">Golgi apparatus</keyword>
<comment type="caution">
    <text evidence="16">The sequence shown here is derived from an EMBL/GenBank/DDBJ whole genome shotgun (WGS) entry which is preliminary data.</text>
</comment>
<keyword evidence="7" id="KW-0210">Decarboxylase</keyword>
<evidence type="ECO:0000256" key="3">
    <source>
        <dbReference type="ARBA" id="ARBA00005100"/>
    </source>
</evidence>
<keyword evidence="9" id="KW-1133">Transmembrane helix</keyword>
<keyword evidence="14" id="KW-0456">Lyase</keyword>
<dbReference type="EMBL" id="QLMA01000001">
    <property type="protein sequence ID" value="RAJ87364.1"/>
    <property type="molecule type" value="Genomic_DNA"/>
</dbReference>
<gene>
    <name evidence="16" type="ORF">CLV59_101113</name>
</gene>
<evidence type="ECO:0000256" key="7">
    <source>
        <dbReference type="ARBA" id="ARBA00022793"/>
    </source>
</evidence>
<dbReference type="PANTHER" id="PTHR43078">
    <property type="entry name" value="UDP-GLUCURONIC ACID DECARBOXYLASE-RELATED"/>
    <property type="match status" value="1"/>
</dbReference>
<organism evidence="16 17">
    <name type="scientific">Chitinophaga dinghuensis</name>
    <dbReference type="NCBI Taxonomy" id="1539050"/>
    <lineage>
        <taxon>Bacteria</taxon>
        <taxon>Pseudomonadati</taxon>
        <taxon>Bacteroidota</taxon>
        <taxon>Chitinophagia</taxon>
        <taxon>Chitinophagales</taxon>
        <taxon>Chitinophagaceae</taxon>
        <taxon>Chitinophaga</taxon>
    </lineage>
</organism>
<dbReference type="InterPro" id="IPR036291">
    <property type="entry name" value="NAD(P)-bd_dom_sf"/>
</dbReference>
<name>A0A327WI02_9BACT</name>
<comment type="similarity">
    <text evidence="4">Belongs to the NAD(P)-dependent epimerase/dehydratase family. UDP-glucuronic acid decarboxylase subfamily.</text>
</comment>
<dbReference type="InterPro" id="IPR016040">
    <property type="entry name" value="NAD(P)-bd_dom"/>
</dbReference>
<comment type="pathway">
    <text evidence="3">Nucleotide-sugar biosynthesis; UDP-alpha-D-xylose biosynthesis; UDP-alpha-D-xylose from UDP-alpha-D-glucuronate: step 1/1.</text>
</comment>
<keyword evidence="17" id="KW-1185">Reference proteome</keyword>
<dbReference type="PANTHER" id="PTHR43078:SF6">
    <property type="entry name" value="UDP-GLUCURONIC ACID DECARBOXYLASE 1"/>
    <property type="match status" value="1"/>
</dbReference>
<dbReference type="Gene3D" id="3.40.50.720">
    <property type="entry name" value="NAD(P)-binding Rossmann-like Domain"/>
    <property type="match status" value="1"/>
</dbReference>
<sequence length="314" mass="35504">MEKKRILIAGAAGFLGSHLCDRFIQEGYHVIAMDNLLTGNISNIEHLFPLPDFEYYHHDVTKFVHVPGKLDYILHFASPASPIDYLKMPIQTLKVGSLGTHNLLGLAKEKKARILVASTSEVYGDPTVHPQPEEYWGNVNPVGPRGVYDEAKRFLESITMAYHNFHGVETRIVRIFNTYGPRMRLNDGRALPAFMSQALNGEDLTVFGDGSQTRSFCYVADLIEGIYKLLLSDYHLPVNIGNPEEITLNQFAAEILKLTGSKQKITYLPLPKDDPKQRQPDITKARTLLGWEPKVNREEGLKITYEYFKKALSQ</sequence>
<dbReference type="GO" id="GO:0042732">
    <property type="term" value="P:D-xylose metabolic process"/>
    <property type="evidence" value="ECO:0007669"/>
    <property type="project" value="InterPro"/>
</dbReference>
<dbReference type="UniPathway" id="UPA00796">
    <property type="reaction ID" value="UER00771"/>
</dbReference>
<evidence type="ECO:0000256" key="9">
    <source>
        <dbReference type="ARBA" id="ARBA00022989"/>
    </source>
</evidence>
<dbReference type="Proteomes" id="UP000249819">
    <property type="component" value="Unassembled WGS sequence"/>
</dbReference>
<keyword evidence="6" id="KW-0812">Transmembrane</keyword>
<dbReference type="GO" id="GO:0048040">
    <property type="term" value="F:UDP-glucuronate decarboxylase activity"/>
    <property type="evidence" value="ECO:0007669"/>
    <property type="project" value="UniProtKB-EC"/>
</dbReference>
<dbReference type="OrthoDB" id="9801785at2"/>
<dbReference type="EC" id="4.1.1.35" evidence="5"/>
<dbReference type="SUPFAM" id="SSF51735">
    <property type="entry name" value="NAD(P)-binding Rossmann-fold domains"/>
    <property type="match status" value="1"/>
</dbReference>
<keyword evidence="8" id="KW-0735">Signal-anchor</keyword>
<dbReference type="Pfam" id="PF16363">
    <property type="entry name" value="GDP_Man_Dehyd"/>
    <property type="match status" value="1"/>
</dbReference>
<comment type="cofactor">
    <cofactor evidence="1">
        <name>NAD(+)</name>
        <dbReference type="ChEBI" id="CHEBI:57540"/>
    </cofactor>
</comment>
<evidence type="ECO:0000256" key="2">
    <source>
        <dbReference type="ARBA" id="ARBA00004447"/>
    </source>
</evidence>
<evidence type="ECO:0000256" key="11">
    <source>
        <dbReference type="ARBA" id="ARBA00023034"/>
    </source>
</evidence>
<proteinExistence type="inferred from homology"/>
<evidence type="ECO:0000313" key="17">
    <source>
        <dbReference type="Proteomes" id="UP000249819"/>
    </source>
</evidence>
<evidence type="ECO:0000313" key="16">
    <source>
        <dbReference type="EMBL" id="RAJ87364.1"/>
    </source>
</evidence>
<feature type="domain" description="NAD(P)-binding" evidence="15">
    <location>
        <begin position="7"/>
        <end position="303"/>
    </location>
</feature>
<dbReference type="CDD" id="cd05230">
    <property type="entry name" value="UGD_SDR_e"/>
    <property type="match status" value="1"/>
</dbReference>
<keyword evidence="13" id="KW-0325">Glycoprotein</keyword>
<accession>A0A327WI02</accession>
<keyword evidence="12" id="KW-0472">Membrane</keyword>
<dbReference type="AlphaFoldDB" id="A0A327WI02"/>
<evidence type="ECO:0000256" key="12">
    <source>
        <dbReference type="ARBA" id="ARBA00023136"/>
    </source>
</evidence>
<evidence type="ECO:0000256" key="1">
    <source>
        <dbReference type="ARBA" id="ARBA00001911"/>
    </source>
</evidence>
<evidence type="ECO:0000256" key="6">
    <source>
        <dbReference type="ARBA" id="ARBA00022692"/>
    </source>
</evidence>
<evidence type="ECO:0000259" key="15">
    <source>
        <dbReference type="Pfam" id="PF16363"/>
    </source>
</evidence>
<evidence type="ECO:0000256" key="14">
    <source>
        <dbReference type="ARBA" id="ARBA00023239"/>
    </source>
</evidence>
<dbReference type="InterPro" id="IPR044516">
    <property type="entry name" value="UXS-like"/>
</dbReference>
<dbReference type="GO" id="GO:0005737">
    <property type="term" value="C:cytoplasm"/>
    <property type="evidence" value="ECO:0007669"/>
    <property type="project" value="TreeGrafter"/>
</dbReference>
<evidence type="ECO:0000256" key="10">
    <source>
        <dbReference type="ARBA" id="ARBA00023027"/>
    </source>
</evidence>
<comment type="subcellular location">
    <subcellularLocation>
        <location evidence="2">Golgi apparatus</location>
        <location evidence="2">Golgi stack membrane</location>
        <topology evidence="2">Single-pass type II membrane protein</topology>
    </subcellularLocation>
</comment>
<dbReference type="FunFam" id="3.40.50.720:FF:000065">
    <property type="entry name" value="UDP-glucuronic acid decarboxylase 1"/>
    <property type="match status" value="1"/>
</dbReference>
<evidence type="ECO:0000256" key="13">
    <source>
        <dbReference type="ARBA" id="ARBA00023180"/>
    </source>
</evidence>